<dbReference type="CDD" id="cd03801">
    <property type="entry name" value="GT4_PimA-like"/>
    <property type="match status" value="1"/>
</dbReference>
<dbReference type="InterPro" id="IPR001296">
    <property type="entry name" value="Glyco_trans_1"/>
</dbReference>
<dbReference type="EMBL" id="JAQPYX010000043">
    <property type="protein sequence ID" value="MDC7148854.1"/>
    <property type="molecule type" value="Genomic_DNA"/>
</dbReference>
<reference evidence="3" key="3">
    <citation type="submission" date="2023-01" db="EMBL/GenBank/DDBJ databases">
        <title>Exploring GABA producing Bacteroides strains toward improving mental health.</title>
        <authorList>
            <person name="Yousuf B."/>
            <person name="Bouhlel N.E."/>
            <person name="Mottawea W."/>
            <person name="Hammami R."/>
        </authorList>
    </citation>
    <scope>NUCLEOTIDE SEQUENCE</scope>
    <source>
        <strain evidence="3">UO.H1047</strain>
    </source>
</reference>
<dbReference type="Proteomes" id="UP000195975">
    <property type="component" value="Unassembled WGS sequence"/>
</dbReference>
<protein>
    <submittedName>
        <fullName evidence="4">Glycosyl transferase family 1</fullName>
    </submittedName>
    <submittedName>
        <fullName evidence="3">Glycosyltransferase family 4 protein</fullName>
    </submittedName>
</protein>
<dbReference type="AlphaFoldDB" id="A0A9Q5SNB5"/>
<keyword evidence="1" id="KW-0472">Membrane</keyword>
<evidence type="ECO:0000313" key="4">
    <source>
        <dbReference type="EMBL" id="OUO01322.1"/>
    </source>
</evidence>
<evidence type="ECO:0000313" key="3">
    <source>
        <dbReference type="EMBL" id="MDC7148854.1"/>
    </source>
</evidence>
<proteinExistence type="predicted"/>
<sequence length="360" mass="41610">MKQNKLIPNDLSKKILMVGIKRDAPGGMAAVVKIYDTYFENMQYITTWTLSSQWVKAYYALISIIKFFFILLFNPQIKIVHIQGAANASFERKAIFIKLSSLFKKKIIYHMHACDFIPYYDASKKKEWIRSIINTSNHFFVLSKSWEEYFISIGIDPKKIFVMNNIIAPPIKVSTKKESGVINFLFLGEIGKRKGIYDLLQVISDNQKLFRNKIKLRIGGNLEEDIIKAFIQNNQISDIAVFEGWITGDKKIEYLNWADIYILPSYNEGLPIAILEAMSYSHPIISTPVGGIPEVVKDHQNGILVEPGNLEQIKEALLFFIKHPEVIENYGQKSYEIVQPYFPENVFLQLKKIYYDLLEK</sequence>
<reference evidence="5" key="1">
    <citation type="submission" date="2017-04" db="EMBL/GenBank/DDBJ databases">
        <title>Function of individual gut microbiota members based on whole genome sequencing of pure cultures obtained from chicken caecum.</title>
        <authorList>
            <person name="Medvecky M."/>
            <person name="Cejkova D."/>
            <person name="Polansky O."/>
            <person name="Karasova D."/>
            <person name="Kubasova T."/>
            <person name="Cizek A."/>
            <person name="Rychlik I."/>
        </authorList>
    </citation>
    <scope>NUCLEOTIDE SEQUENCE [LARGE SCALE GENOMIC DNA]</scope>
    <source>
        <strain evidence="5">An42</strain>
    </source>
</reference>
<organism evidence="4 5">
    <name type="scientific">Parabacteroides johnsonii</name>
    <dbReference type="NCBI Taxonomy" id="387661"/>
    <lineage>
        <taxon>Bacteria</taxon>
        <taxon>Pseudomonadati</taxon>
        <taxon>Bacteroidota</taxon>
        <taxon>Bacteroidia</taxon>
        <taxon>Bacteroidales</taxon>
        <taxon>Tannerellaceae</taxon>
        <taxon>Parabacteroides</taxon>
    </lineage>
</organism>
<evidence type="ECO:0000256" key="1">
    <source>
        <dbReference type="SAM" id="Phobius"/>
    </source>
</evidence>
<feature type="domain" description="Glycosyl transferase family 1" evidence="2">
    <location>
        <begin position="175"/>
        <end position="335"/>
    </location>
</feature>
<dbReference type="Gene3D" id="3.40.50.2000">
    <property type="entry name" value="Glycogen Phosphorylase B"/>
    <property type="match status" value="2"/>
</dbReference>
<comment type="caution">
    <text evidence="4">The sequence shown here is derived from an EMBL/GenBank/DDBJ whole genome shotgun (WGS) entry which is preliminary data.</text>
</comment>
<dbReference type="GO" id="GO:0016757">
    <property type="term" value="F:glycosyltransferase activity"/>
    <property type="evidence" value="ECO:0007669"/>
    <property type="project" value="InterPro"/>
</dbReference>
<evidence type="ECO:0000313" key="5">
    <source>
        <dbReference type="Proteomes" id="UP000195975"/>
    </source>
</evidence>
<gene>
    <name evidence="4" type="ORF">B5F96_17795</name>
    <name evidence="3" type="ORF">PQG89_05345</name>
</gene>
<name>A0A9Q5SNB5_9BACT</name>
<dbReference type="RefSeq" id="WP_008153339.1">
    <property type="nucleotide sequence ID" value="NZ_CALVDK010000057.1"/>
</dbReference>
<dbReference type="SUPFAM" id="SSF53756">
    <property type="entry name" value="UDP-Glycosyltransferase/glycogen phosphorylase"/>
    <property type="match status" value="1"/>
</dbReference>
<reference evidence="4" key="2">
    <citation type="journal article" date="2018" name="BMC Genomics">
        <title>Whole genome sequencing and function prediction of 133 gut anaerobes isolated from chicken caecum in pure cultures.</title>
        <authorList>
            <person name="Medvecky M."/>
            <person name="Cejkova D."/>
            <person name="Polansky O."/>
            <person name="Karasova D."/>
            <person name="Kubasova T."/>
            <person name="Cizek A."/>
            <person name="Rychlik I."/>
        </authorList>
    </citation>
    <scope>NUCLEOTIDE SEQUENCE</scope>
    <source>
        <strain evidence="4">An42</strain>
    </source>
</reference>
<dbReference type="PANTHER" id="PTHR12526">
    <property type="entry name" value="GLYCOSYLTRANSFERASE"/>
    <property type="match status" value="1"/>
</dbReference>
<feature type="transmembrane region" description="Helical" evidence="1">
    <location>
        <begin position="57"/>
        <end position="73"/>
    </location>
</feature>
<evidence type="ECO:0000259" key="2">
    <source>
        <dbReference type="Pfam" id="PF00534"/>
    </source>
</evidence>
<keyword evidence="4" id="KW-0808">Transferase</keyword>
<dbReference type="Proteomes" id="UP001213646">
    <property type="component" value="Unassembled WGS sequence"/>
</dbReference>
<dbReference type="Pfam" id="PF00534">
    <property type="entry name" value="Glycos_transf_1"/>
    <property type="match status" value="1"/>
</dbReference>
<dbReference type="EMBL" id="NFIJ01000034">
    <property type="protein sequence ID" value="OUO01322.1"/>
    <property type="molecule type" value="Genomic_DNA"/>
</dbReference>
<accession>A0A9Q5SNB5</accession>
<dbReference type="GeneID" id="93407131"/>
<keyword evidence="1" id="KW-0812">Transmembrane</keyword>
<keyword evidence="1" id="KW-1133">Transmembrane helix</keyword>